<protein>
    <recommendedName>
        <fullName evidence="7">Protein DETOXIFICATION</fullName>
    </recommendedName>
    <alternativeName>
        <fullName evidence="7">Multidrug and toxic compound extrusion protein</fullName>
    </alternativeName>
</protein>
<name>A0AAN7QF75_TRANT</name>
<feature type="transmembrane region" description="Helical" evidence="7">
    <location>
        <begin position="195"/>
        <end position="215"/>
    </location>
</feature>
<comment type="subcellular location">
    <subcellularLocation>
        <location evidence="1">Membrane</location>
        <topology evidence="1">Multi-pass membrane protein</topology>
    </subcellularLocation>
</comment>
<evidence type="ECO:0000256" key="2">
    <source>
        <dbReference type="ARBA" id="ARBA00010199"/>
    </source>
</evidence>
<organism evidence="9 10">
    <name type="scientific">Trapa natans</name>
    <name type="common">Water chestnut</name>
    <dbReference type="NCBI Taxonomy" id="22666"/>
    <lineage>
        <taxon>Eukaryota</taxon>
        <taxon>Viridiplantae</taxon>
        <taxon>Streptophyta</taxon>
        <taxon>Embryophyta</taxon>
        <taxon>Tracheophyta</taxon>
        <taxon>Spermatophyta</taxon>
        <taxon>Magnoliopsida</taxon>
        <taxon>eudicotyledons</taxon>
        <taxon>Gunneridae</taxon>
        <taxon>Pentapetalae</taxon>
        <taxon>rosids</taxon>
        <taxon>malvids</taxon>
        <taxon>Myrtales</taxon>
        <taxon>Lythraceae</taxon>
        <taxon>Trapa</taxon>
    </lineage>
</organism>
<evidence type="ECO:0000256" key="5">
    <source>
        <dbReference type="ARBA" id="ARBA00022989"/>
    </source>
</evidence>
<dbReference type="AlphaFoldDB" id="A0AAN7QF75"/>
<feature type="transmembrane region" description="Helical" evidence="7">
    <location>
        <begin position="165"/>
        <end position="183"/>
    </location>
</feature>
<feature type="transmembrane region" description="Helical" evidence="7">
    <location>
        <begin position="345"/>
        <end position="366"/>
    </location>
</feature>
<dbReference type="GO" id="GO:1990961">
    <property type="term" value="P:xenobiotic detoxification by transmembrane export across the plasma membrane"/>
    <property type="evidence" value="ECO:0007669"/>
    <property type="project" value="InterPro"/>
</dbReference>
<dbReference type="GO" id="GO:0016020">
    <property type="term" value="C:membrane"/>
    <property type="evidence" value="ECO:0007669"/>
    <property type="project" value="UniProtKB-SubCell"/>
</dbReference>
<sequence length="494" mass="53342">MSNMEEKSKPAASSTLEEPLLRSGGSGWAKASGRRWEGLGEEVSRLSWIAGPMVVVMLAQYMVQVISIMMVGQLGELSLSSTAISISLAGVTGFSVMLGMASGLETLCGQAYGAQQFTQVGIQTQTAILSLTIGSIPLAFLWLYMEKLLIFTGQDPLISREAGKFTACLIPALFSYAVMQPFVRYFQAQSLTIPMLLSSCLSLCLHIPLCWALVFKSRLGNLGAAVAIDVSYWFNVVLMVLFARYSEACEKTRFAVSSEIFLGVGEFLQFAIPSAVMICLEWWSFELLILLSGLLPNPALETSVLSVCLSVISTLYTIPYGFGAAGSTRISNELGAGNPVAAKRAFYAVMFLAVIETSIVSTALFLSRKVFGYTFSNEKEVVDYVTKMAPLVCLSVILDSIQGVLSGVARGCGWQHIGAYVNLGAFYLCGIPVAAVLGFYVGLRGVGLWIGIQTGAFVQTVLLSIVTSCINWEKQASETRTRLLERCIAADRLI</sequence>
<dbReference type="CDD" id="cd13132">
    <property type="entry name" value="MATE_eukaryotic"/>
    <property type="match status" value="1"/>
</dbReference>
<keyword evidence="3" id="KW-0813">Transport</keyword>
<dbReference type="EMBL" id="JAXQNO010000023">
    <property type="protein sequence ID" value="KAK4765513.1"/>
    <property type="molecule type" value="Genomic_DNA"/>
</dbReference>
<keyword evidence="5 7" id="KW-1133">Transmembrane helix</keyword>
<feature type="transmembrane region" description="Helical" evidence="7">
    <location>
        <begin position="46"/>
        <end position="71"/>
    </location>
</feature>
<dbReference type="InterPro" id="IPR045069">
    <property type="entry name" value="MATE_euk"/>
</dbReference>
<feature type="transmembrane region" description="Helical" evidence="7">
    <location>
        <begin position="448"/>
        <end position="472"/>
    </location>
</feature>
<dbReference type="InterPro" id="IPR002528">
    <property type="entry name" value="MATE_fam"/>
</dbReference>
<evidence type="ECO:0000256" key="3">
    <source>
        <dbReference type="ARBA" id="ARBA00022448"/>
    </source>
</evidence>
<feature type="transmembrane region" description="Helical" evidence="7">
    <location>
        <begin position="267"/>
        <end position="291"/>
    </location>
</feature>
<evidence type="ECO:0000256" key="1">
    <source>
        <dbReference type="ARBA" id="ARBA00004141"/>
    </source>
</evidence>
<keyword evidence="6 7" id="KW-0472">Membrane</keyword>
<dbReference type="GO" id="GO:0015297">
    <property type="term" value="F:antiporter activity"/>
    <property type="evidence" value="ECO:0007669"/>
    <property type="project" value="InterPro"/>
</dbReference>
<comment type="caution">
    <text evidence="9">The sequence shown here is derived from an EMBL/GenBank/DDBJ whole genome shotgun (WGS) entry which is preliminary data.</text>
</comment>
<feature type="transmembrane region" description="Helical" evidence="7">
    <location>
        <begin position="420"/>
        <end position="442"/>
    </location>
</feature>
<dbReference type="Pfam" id="PF01554">
    <property type="entry name" value="MatE"/>
    <property type="match status" value="2"/>
</dbReference>
<keyword evidence="4 7" id="KW-0812">Transmembrane</keyword>
<reference evidence="9 10" key="1">
    <citation type="journal article" date="2023" name="Hortic Res">
        <title>Pangenome of water caltrop reveals structural variations and asymmetric subgenome divergence after allopolyploidization.</title>
        <authorList>
            <person name="Zhang X."/>
            <person name="Chen Y."/>
            <person name="Wang L."/>
            <person name="Yuan Y."/>
            <person name="Fang M."/>
            <person name="Shi L."/>
            <person name="Lu R."/>
            <person name="Comes H.P."/>
            <person name="Ma Y."/>
            <person name="Chen Y."/>
            <person name="Huang G."/>
            <person name="Zhou Y."/>
            <person name="Zheng Z."/>
            <person name="Qiu Y."/>
        </authorList>
    </citation>
    <scope>NUCLEOTIDE SEQUENCE [LARGE SCALE GENOMIC DNA]</scope>
    <source>
        <strain evidence="9">F231</strain>
    </source>
</reference>
<evidence type="ECO:0000256" key="6">
    <source>
        <dbReference type="ARBA" id="ARBA00023136"/>
    </source>
</evidence>
<keyword evidence="10" id="KW-1185">Reference proteome</keyword>
<evidence type="ECO:0000313" key="10">
    <source>
        <dbReference type="Proteomes" id="UP001346149"/>
    </source>
</evidence>
<feature type="region of interest" description="Disordered" evidence="8">
    <location>
        <begin position="1"/>
        <end position="32"/>
    </location>
</feature>
<feature type="transmembrane region" description="Helical" evidence="7">
    <location>
        <begin position="124"/>
        <end position="144"/>
    </location>
</feature>
<feature type="transmembrane region" description="Helical" evidence="7">
    <location>
        <begin position="222"/>
        <end position="243"/>
    </location>
</feature>
<gene>
    <name evidence="9" type="ORF">SAY86_026603</name>
</gene>
<comment type="similarity">
    <text evidence="2 7">Belongs to the multi antimicrobial extrusion (MATE) (TC 2.A.66.1) family.</text>
</comment>
<dbReference type="GO" id="GO:0042910">
    <property type="term" value="F:xenobiotic transmembrane transporter activity"/>
    <property type="evidence" value="ECO:0007669"/>
    <property type="project" value="InterPro"/>
</dbReference>
<evidence type="ECO:0000313" key="9">
    <source>
        <dbReference type="EMBL" id="KAK4765513.1"/>
    </source>
</evidence>
<dbReference type="NCBIfam" id="TIGR00797">
    <property type="entry name" value="matE"/>
    <property type="match status" value="1"/>
</dbReference>
<evidence type="ECO:0000256" key="8">
    <source>
        <dbReference type="SAM" id="MobiDB-lite"/>
    </source>
</evidence>
<dbReference type="PANTHER" id="PTHR11206">
    <property type="entry name" value="MULTIDRUG RESISTANCE PROTEIN"/>
    <property type="match status" value="1"/>
</dbReference>
<evidence type="ECO:0000256" key="4">
    <source>
        <dbReference type="ARBA" id="ARBA00022692"/>
    </source>
</evidence>
<evidence type="ECO:0000256" key="7">
    <source>
        <dbReference type="RuleBase" id="RU004914"/>
    </source>
</evidence>
<proteinExistence type="inferred from homology"/>
<feature type="transmembrane region" description="Helical" evidence="7">
    <location>
        <begin position="83"/>
        <end position="104"/>
    </location>
</feature>
<feature type="transmembrane region" description="Helical" evidence="7">
    <location>
        <begin position="303"/>
        <end position="325"/>
    </location>
</feature>
<accession>A0AAN7QF75</accession>
<dbReference type="Proteomes" id="UP001346149">
    <property type="component" value="Unassembled WGS sequence"/>
</dbReference>